<organism evidence="2 3">
    <name type="scientific">Pleurodeles waltl</name>
    <name type="common">Iberian ribbed newt</name>
    <dbReference type="NCBI Taxonomy" id="8319"/>
    <lineage>
        <taxon>Eukaryota</taxon>
        <taxon>Metazoa</taxon>
        <taxon>Chordata</taxon>
        <taxon>Craniata</taxon>
        <taxon>Vertebrata</taxon>
        <taxon>Euteleostomi</taxon>
        <taxon>Amphibia</taxon>
        <taxon>Batrachia</taxon>
        <taxon>Caudata</taxon>
        <taxon>Salamandroidea</taxon>
        <taxon>Salamandridae</taxon>
        <taxon>Pleurodelinae</taxon>
        <taxon>Pleurodeles</taxon>
    </lineage>
</organism>
<evidence type="ECO:0000313" key="2">
    <source>
        <dbReference type="EMBL" id="KAJ1091882.1"/>
    </source>
</evidence>
<name>A0AAV7LLF1_PLEWA</name>
<evidence type="ECO:0000313" key="3">
    <source>
        <dbReference type="Proteomes" id="UP001066276"/>
    </source>
</evidence>
<feature type="region of interest" description="Disordered" evidence="1">
    <location>
        <begin position="174"/>
        <end position="233"/>
    </location>
</feature>
<proteinExistence type="predicted"/>
<dbReference type="EMBL" id="JANPWB010000015">
    <property type="protein sequence ID" value="KAJ1091882.1"/>
    <property type="molecule type" value="Genomic_DNA"/>
</dbReference>
<sequence length="233" mass="25486">MLWGHLRGPAWHSAPAEETWALLLLPDGCLCHGVRAWSCASQARRPGAHLADPLGAADLMEARLEWPWVSTMVGSGPDELGERRSAGRACPLPGGELREAQHTRPTESMTMATMRGKKDRSVKDLLTKPPGGRVEGETPGPGQHLDKEAGEDEGAPLHQLRVLKEAYKVLQLEDPQGGSLSSPVMDRRSKRRTRWQTVPHGGSRPDKETMESERRAVLESLGGDRKMVGKDMG</sequence>
<feature type="region of interest" description="Disordered" evidence="1">
    <location>
        <begin position="77"/>
        <end position="150"/>
    </location>
</feature>
<reference evidence="2" key="1">
    <citation type="journal article" date="2022" name="bioRxiv">
        <title>Sequencing and chromosome-scale assembly of the giantPleurodeles waltlgenome.</title>
        <authorList>
            <person name="Brown T."/>
            <person name="Elewa A."/>
            <person name="Iarovenko S."/>
            <person name="Subramanian E."/>
            <person name="Araus A.J."/>
            <person name="Petzold A."/>
            <person name="Susuki M."/>
            <person name="Suzuki K.-i.T."/>
            <person name="Hayashi T."/>
            <person name="Toyoda A."/>
            <person name="Oliveira C."/>
            <person name="Osipova E."/>
            <person name="Leigh N.D."/>
            <person name="Simon A."/>
            <person name="Yun M.H."/>
        </authorList>
    </citation>
    <scope>NUCLEOTIDE SEQUENCE</scope>
    <source>
        <strain evidence="2">20211129_DDA</strain>
        <tissue evidence="2">Liver</tissue>
    </source>
</reference>
<comment type="caution">
    <text evidence="2">The sequence shown here is derived from an EMBL/GenBank/DDBJ whole genome shotgun (WGS) entry which is preliminary data.</text>
</comment>
<evidence type="ECO:0000256" key="1">
    <source>
        <dbReference type="SAM" id="MobiDB-lite"/>
    </source>
</evidence>
<feature type="compositionally biased region" description="Basic and acidic residues" evidence="1">
    <location>
        <begin position="203"/>
        <end position="233"/>
    </location>
</feature>
<gene>
    <name evidence="2" type="ORF">NDU88_004996</name>
</gene>
<feature type="compositionally biased region" description="Basic and acidic residues" evidence="1">
    <location>
        <begin position="96"/>
        <end position="105"/>
    </location>
</feature>
<protein>
    <submittedName>
        <fullName evidence="2">Uncharacterized protein</fullName>
    </submittedName>
</protein>
<dbReference type="Proteomes" id="UP001066276">
    <property type="component" value="Chromosome 11"/>
</dbReference>
<dbReference type="AlphaFoldDB" id="A0AAV7LLF1"/>
<accession>A0AAV7LLF1</accession>
<keyword evidence="3" id="KW-1185">Reference proteome</keyword>